<reference evidence="7 8" key="1">
    <citation type="submission" date="2018-06" db="EMBL/GenBank/DDBJ databases">
        <title>Genomic Encyclopedia of Archaeal and Bacterial Type Strains, Phase II (KMG-II): from individual species to whole genera.</title>
        <authorList>
            <person name="Goeker M."/>
        </authorList>
    </citation>
    <scope>NUCLEOTIDE SEQUENCE [LARGE SCALE GENOMIC DNA]</scope>
    <source>
        <strain evidence="7 8">DSM 23857</strain>
    </source>
</reference>
<gene>
    <name evidence="7" type="ORF">LX64_05044</name>
</gene>
<dbReference type="Proteomes" id="UP000249547">
    <property type="component" value="Unassembled WGS sequence"/>
</dbReference>
<evidence type="ECO:0000256" key="1">
    <source>
        <dbReference type="ARBA" id="ARBA00004370"/>
    </source>
</evidence>
<evidence type="ECO:0000313" key="8">
    <source>
        <dbReference type="Proteomes" id="UP000249547"/>
    </source>
</evidence>
<evidence type="ECO:0000256" key="3">
    <source>
        <dbReference type="ARBA" id="ARBA00022989"/>
    </source>
</evidence>
<feature type="transmembrane region" description="Helical" evidence="5">
    <location>
        <begin position="120"/>
        <end position="139"/>
    </location>
</feature>
<feature type="domain" description="Mechanosensitive ion channel MscS" evidence="6">
    <location>
        <begin position="137"/>
        <end position="204"/>
    </location>
</feature>
<dbReference type="AlphaFoldDB" id="A0A327Q1A7"/>
<evidence type="ECO:0000256" key="2">
    <source>
        <dbReference type="ARBA" id="ARBA00022692"/>
    </source>
</evidence>
<dbReference type="GO" id="GO:0008381">
    <property type="term" value="F:mechanosensitive monoatomic ion channel activity"/>
    <property type="evidence" value="ECO:0007669"/>
    <property type="project" value="InterPro"/>
</dbReference>
<dbReference type="Gene3D" id="2.30.30.60">
    <property type="match status" value="1"/>
</dbReference>
<organism evidence="7 8">
    <name type="scientific">Chitinophaga skermanii</name>
    <dbReference type="NCBI Taxonomy" id="331697"/>
    <lineage>
        <taxon>Bacteria</taxon>
        <taxon>Pseudomonadati</taxon>
        <taxon>Bacteroidota</taxon>
        <taxon>Chitinophagia</taxon>
        <taxon>Chitinophagales</taxon>
        <taxon>Chitinophagaceae</taxon>
        <taxon>Chitinophaga</taxon>
    </lineage>
</organism>
<dbReference type="PANTHER" id="PTHR30221">
    <property type="entry name" value="SMALL-CONDUCTANCE MECHANOSENSITIVE CHANNEL"/>
    <property type="match status" value="1"/>
</dbReference>
<dbReference type="EMBL" id="QLLL01000015">
    <property type="protein sequence ID" value="RAI97537.1"/>
    <property type="molecule type" value="Genomic_DNA"/>
</dbReference>
<name>A0A327Q1A7_9BACT</name>
<accession>A0A327Q1A7</accession>
<dbReference type="InterPro" id="IPR023408">
    <property type="entry name" value="MscS_beta-dom_sf"/>
</dbReference>
<dbReference type="InterPro" id="IPR006685">
    <property type="entry name" value="MscS_channel_2nd"/>
</dbReference>
<dbReference type="OrthoDB" id="1522493at2"/>
<dbReference type="Pfam" id="PF00924">
    <property type="entry name" value="MS_channel_2nd"/>
    <property type="match status" value="1"/>
</dbReference>
<dbReference type="Gene3D" id="1.10.287.1260">
    <property type="match status" value="1"/>
</dbReference>
<evidence type="ECO:0000259" key="6">
    <source>
        <dbReference type="Pfam" id="PF00924"/>
    </source>
</evidence>
<dbReference type="InterPro" id="IPR045275">
    <property type="entry name" value="MscS_archaea/bacteria_type"/>
</dbReference>
<keyword evidence="4 5" id="KW-0472">Membrane</keyword>
<dbReference type="SUPFAM" id="SSF50182">
    <property type="entry name" value="Sm-like ribonucleoproteins"/>
    <property type="match status" value="1"/>
</dbReference>
<dbReference type="PANTHER" id="PTHR30221:SF1">
    <property type="entry name" value="SMALL-CONDUCTANCE MECHANOSENSITIVE CHANNEL"/>
    <property type="match status" value="1"/>
</dbReference>
<sequence length="301" mass="33778">MSIDQATYSKKKSNKERLIFVIKLILYVAILYVNNMDLHLAKGFEWVGKSLSALAFFLGANLVVSLCYLIILSWYIRKNKLKSLTRDNFILGINRISRVLNTTFIILAGLLFFGVDLTKIATGITIVAAAIAILSKDYIANMINGLIIMFSDQLSLGDHIKVNEYKGKILDITLVNVVLQNDDDDIILLPNSVLFTSVVVNQSKQNIKKMTIEFELDIKHAQSPHEVEAALKSAVAPYINNNITDNSFSLKTLEIKKDLVHFKVQLLLPNQNKETERKIKSELNTAILAVSNDSIVHENSK</sequence>
<protein>
    <submittedName>
        <fullName evidence="7">Mechanosensitive ion channel-like protein</fullName>
    </submittedName>
</protein>
<comment type="subcellular location">
    <subcellularLocation>
        <location evidence="1">Membrane</location>
    </subcellularLocation>
</comment>
<comment type="caution">
    <text evidence="7">The sequence shown here is derived from an EMBL/GenBank/DDBJ whole genome shotgun (WGS) entry which is preliminary data.</text>
</comment>
<dbReference type="GO" id="GO:0016020">
    <property type="term" value="C:membrane"/>
    <property type="evidence" value="ECO:0007669"/>
    <property type="project" value="UniProtKB-SubCell"/>
</dbReference>
<evidence type="ECO:0000256" key="4">
    <source>
        <dbReference type="ARBA" id="ARBA00023136"/>
    </source>
</evidence>
<feature type="transmembrane region" description="Helical" evidence="5">
    <location>
        <begin position="96"/>
        <end position="114"/>
    </location>
</feature>
<feature type="transmembrane region" description="Helical" evidence="5">
    <location>
        <begin position="54"/>
        <end position="76"/>
    </location>
</feature>
<dbReference type="InterPro" id="IPR010920">
    <property type="entry name" value="LSM_dom_sf"/>
</dbReference>
<keyword evidence="3 5" id="KW-1133">Transmembrane helix</keyword>
<feature type="transmembrane region" description="Helical" evidence="5">
    <location>
        <begin position="18"/>
        <end position="34"/>
    </location>
</feature>
<keyword evidence="8" id="KW-1185">Reference proteome</keyword>
<evidence type="ECO:0000256" key="5">
    <source>
        <dbReference type="SAM" id="Phobius"/>
    </source>
</evidence>
<evidence type="ECO:0000313" key="7">
    <source>
        <dbReference type="EMBL" id="RAI97537.1"/>
    </source>
</evidence>
<dbReference type="RefSeq" id="WP_158538737.1">
    <property type="nucleotide sequence ID" value="NZ_QLLL01000015.1"/>
</dbReference>
<proteinExistence type="predicted"/>
<keyword evidence="2 5" id="KW-0812">Transmembrane</keyword>